<evidence type="ECO:0000256" key="1">
    <source>
        <dbReference type="SAM" id="Phobius"/>
    </source>
</evidence>
<dbReference type="Pfam" id="PF04286">
    <property type="entry name" value="DUF445"/>
    <property type="match status" value="1"/>
</dbReference>
<feature type="transmembrane region" description="Helical" evidence="1">
    <location>
        <begin position="38"/>
        <end position="62"/>
    </location>
</feature>
<dbReference type="Proteomes" id="UP000051497">
    <property type="component" value="Unassembled WGS sequence"/>
</dbReference>
<keyword evidence="1" id="KW-1133">Transmembrane helix</keyword>
<gene>
    <name evidence="3" type="ORF">HT99x_002830</name>
    <name evidence="2" type="ORF">HT99x_01155</name>
</gene>
<keyword evidence="1" id="KW-0472">Membrane</keyword>
<dbReference type="STRING" id="295108.HT99x_01155"/>
<reference evidence="3" key="2">
    <citation type="journal article" date="2016" name="Genome Announc.">
        <title>Draft Genome Sequences of Two Novel Amoeba-Resistant Intranuclear Bacteria, 'Candidatus Berkiella cookevillensis' and 'Candidatus Berkiella aquae'.</title>
        <authorList>
            <person name="Mehari Y.T."/>
            <person name="Arivett B.A."/>
            <person name="Farone A.L."/>
            <person name="Gunderson J.H."/>
            <person name="Farone M.B."/>
        </authorList>
    </citation>
    <scope>NUCLEOTIDE SEQUENCE</scope>
    <source>
        <strain evidence="3">HT99</strain>
    </source>
</reference>
<keyword evidence="4" id="KW-1185">Reference proteome</keyword>
<dbReference type="RefSeq" id="WP_075065775.1">
    <property type="nucleotide sequence ID" value="NZ_LKAJ02000001.1"/>
</dbReference>
<reference evidence="2" key="1">
    <citation type="submission" date="2015-09" db="EMBL/GenBank/DDBJ databases">
        <title>Draft Genome Sequences of Two Novel Amoeba-resistant Intranuclear Bacteria, Candidatus Berkiella cookevillensis and Candidatus Berkiella aquae.</title>
        <authorList>
            <person name="Mehari Y.T."/>
            <person name="Arivett B.A."/>
            <person name="Farone A.L."/>
            <person name="Gunderson J.H."/>
            <person name="Farone M.B."/>
        </authorList>
    </citation>
    <scope>NUCLEOTIDE SEQUENCE [LARGE SCALE GENOMIC DNA]</scope>
    <source>
        <strain evidence="2">HT99</strain>
    </source>
</reference>
<evidence type="ECO:0000313" key="2">
    <source>
        <dbReference type="EMBL" id="KRG21961.1"/>
    </source>
</evidence>
<dbReference type="PANTHER" id="PTHR38568:SF1">
    <property type="entry name" value="DUF445 DOMAIN-CONTAINING PROTEIN"/>
    <property type="match status" value="1"/>
</dbReference>
<dbReference type="EMBL" id="LKAJ02000001">
    <property type="protein sequence ID" value="MCS5710350.1"/>
    <property type="molecule type" value="Genomic_DNA"/>
</dbReference>
<dbReference type="EMBL" id="LKAJ01000003">
    <property type="protein sequence ID" value="KRG21961.1"/>
    <property type="molecule type" value="Genomic_DNA"/>
</dbReference>
<feature type="transmembrane region" description="Helical" evidence="1">
    <location>
        <begin position="12"/>
        <end position="32"/>
    </location>
</feature>
<comment type="caution">
    <text evidence="2">The sequence shown here is derived from an EMBL/GenBank/DDBJ whole genome shotgun (WGS) entry which is preliminary data.</text>
</comment>
<accession>A0A0Q9YPV5</accession>
<dbReference type="PANTHER" id="PTHR38568">
    <property type="entry name" value="DUF445 DOMAIN-CONTAINING PROTEIN-RELATED"/>
    <property type="match status" value="1"/>
</dbReference>
<evidence type="ECO:0000313" key="4">
    <source>
        <dbReference type="Proteomes" id="UP000051497"/>
    </source>
</evidence>
<dbReference type="OrthoDB" id="5565224at2"/>
<dbReference type="InterPro" id="IPR007383">
    <property type="entry name" value="DUF445"/>
</dbReference>
<reference evidence="3" key="3">
    <citation type="submission" date="2021-06" db="EMBL/GenBank/DDBJ databases">
        <title>Genomic Description and Analysis of Intracellular Bacteria, Candidatus Berkiella cookevillensis and Candidatus Berkiella aquae.</title>
        <authorList>
            <person name="Kidane D.T."/>
            <person name="Mehari Y.T."/>
            <person name="Rice F.C."/>
            <person name="Arivett B.A."/>
            <person name="Farone A.L."/>
            <person name="Berk S.G."/>
            <person name="Farone M.B."/>
        </authorList>
    </citation>
    <scope>NUCLEOTIDE SEQUENCE</scope>
    <source>
        <strain evidence="3">HT99</strain>
    </source>
</reference>
<evidence type="ECO:0000313" key="3">
    <source>
        <dbReference type="EMBL" id="MCS5710350.1"/>
    </source>
</evidence>
<sequence length="242" mass="26933">MNSGNEVRGFFNVSFATNAIAAAVVGLSYCFVNTPYQAALSSIGCYALSGALTNWLAIYMLFEKVPFLYGSGVIPEQFESFKAGIRNLIMQEFFTQENVNAVVSLGNHSQKWGALADELDYDKMYDALTQGLLESQMGKLLAMVGGQSAIESLRAPVQGKLQAVIRETLEDEKLQQQILNKFQQQDEEFLKRIEGIVEHRLDALTPKMVKNIIQKMIREHLGWLVVWGGVFGGLIGFIAHFL</sequence>
<dbReference type="AlphaFoldDB" id="A0A0Q9YPV5"/>
<dbReference type="PATRIC" id="fig|1590043.3.peg.1167"/>
<feature type="transmembrane region" description="Helical" evidence="1">
    <location>
        <begin position="221"/>
        <end position="241"/>
    </location>
</feature>
<protein>
    <submittedName>
        <fullName evidence="3">DUF445 domain-containing protein</fullName>
    </submittedName>
</protein>
<proteinExistence type="predicted"/>
<keyword evidence="1" id="KW-0812">Transmembrane</keyword>
<name>A0A0Q9YPV5_9GAMM</name>
<organism evidence="2">
    <name type="scientific">Candidatus Berkiella aquae</name>
    <dbReference type="NCBI Taxonomy" id="295108"/>
    <lineage>
        <taxon>Bacteria</taxon>
        <taxon>Pseudomonadati</taxon>
        <taxon>Pseudomonadota</taxon>
        <taxon>Gammaproteobacteria</taxon>
        <taxon>Candidatus Berkiellales</taxon>
        <taxon>Candidatus Berkiellaceae</taxon>
        <taxon>Candidatus Berkiella</taxon>
    </lineage>
</organism>